<dbReference type="AlphaFoldDB" id="A0A151M4G0"/>
<dbReference type="PANTHER" id="PTHR16253:SF0">
    <property type="entry name" value="TETRATRICOPEPTIDE REPEAT PROTEIN 22"/>
    <property type="match status" value="1"/>
</dbReference>
<dbReference type="SUPFAM" id="SSF48452">
    <property type="entry name" value="TPR-like"/>
    <property type="match status" value="2"/>
</dbReference>
<dbReference type="InterPro" id="IPR019734">
    <property type="entry name" value="TPR_rpt"/>
</dbReference>
<dbReference type="InterPro" id="IPR011990">
    <property type="entry name" value="TPR-like_helical_dom_sf"/>
</dbReference>
<gene>
    <name evidence="1" type="primary">TTC22</name>
    <name evidence="1" type="ORF">Y1Q_0003547</name>
</gene>
<evidence type="ECO:0000313" key="2">
    <source>
        <dbReference type="Proteomes" id="UP000050525"/>
    </source>
</evidence>
<name>A0A151M4G0_ALLMI</name>
<comment type="caution">
    <text evidence="1">The sequence shown here is derived from an EMBL/GenBank/DDBJ whole genome shotgun (WGS) entry which is preliminary data.</text>
</comment>
<proteinExistence type="predicted"/>
<organism evidence="1 2">
    <name type="scientific">Alligator mississippiensis</name>
    <name type="common">American alligator</name>
    <dbReference type="NCBI Taxonomy" id="8496"/>
    <lineage>
        <taxon>Eukaryota</taxon>
        <taxon>Metazoa</taxon>
        <taxon>Chordata</taxon>
        <taxon>Craniata</taxon>
        <taxon>Vertebrata</taxon>
        <taxon>Euteleostomi</taxon>
        <taxon>Archelosauria</taxon>
        <taxon>Archosauria</taxon>
        <taxon>Crocodylia</taxon>
        <taxon>Alligatoridae</taxon>
        <taxon>Alligatorinae</taxon>
        <taxon>Alligator</taxon>
    </lineage>
</organism>
<sequence>MESTEESEVDIDMLLNDLEYLPGHFHLEMNLNFEPSSPVNLREREMKLKKESLISELEFEAGALQYAIRNLLGVFSFHLEETESAKEIFLGITQEDPGNLNAWANLAYVYDRLSSEEEEAECTEKLSHLMGLASKDVSQGDARLRAARCLAEQGYAYAFDVGLVSDEDRIEKLTSGILLYDKALTYGQQIPLEEKRSWYFSMATLYIRRDGILMNQENDEQKRLPAYNRTVGLLRQVIKSPSSHYRALAWCYLGMLLEKKETFSTTPMGIHDCGYSGADPLDCFGKAIDIAKDNPATLNRLAKIFHFRGKQEMAMGICNMALNVVQDPELNWQAYCTRAKIHLKLYLQDLERAKLGLGGMPDRKHLTSAKEDLESVVQVCPCLKLYLDIGQVYYYMGVDAIQELFPVDENALNNALVFLAKAMEFDLGDVLPGIQLLRGKCLRLKNEESNAIKCFKRAIELDNVGSTNTESFRCLIETLLMLFGQKQVNAEMLMQEVELWVKKAEEKYLKRCVQQELRLVWRNHMAEVIELAKAMVARGKTELVKLLLETIKTDSYKAKLNERSNSF</sequence>
<dbReference type="PANTHER" id="PTHR16253">
    <property type="entry name" value="TETRATRICOPEPTIDE REPEAT PROTEIN 22"/>
    <property type="match status" value="1"/>
</dbReference>
<accession>A0A151M4G0</accession>
<dbReference type="SMART" id="SM00028">
    <property type="entry name" value="TPR"/>
    <property type="match status" value="3"/>
</dbReference>
<dbReference type="InterPro" id="IPR042342">
    <property type="entry name" value="TTC22"/>
</dbReference>
<dbReference type="Proteomes" id="UP000050525">
    <property type="component" value="Unassembled WGS sequence"/>
</dbReference>
<dbReference type="Gene3D" id="1.25.40.10">
    <property type="entry name" value="Tetratricopeptide repeat domain"/>
    <property type="match status" value="2"/>
</dbReference>
<dbReference type="EMBL" id="AKHW03006631">
    <property type="protein sequence ID" value="KYO19413.1"/>
    <property type="molecule type" value="Genomic_DNA"/>
</dbReference>
<keyword evidence="2" id="KW-1185">Reference proteome</keyword>
<evidence type="ECO:0000313" key="1">
    <source>
        <dbReference type="EMBL" id="KYO19413.1"/>
    </source>
</evidence>
<dbReference type="eggNOG" id="ENOG502QPNX">
    <property type="taxonomic scope" value="Eukaryota"/>
</dbReference>
<reference evidence="1 2" key="1">
    <citation type="journal article" date="2012" name="Genome Biol.">
        <title>Sequencing three crocodilian genomes to illuminate the evolution of archosaurs and amniotes.</title>
        <authorList>
            <person name="St John J.A."/>
            <person name="Braun E.L."/>
            <person name="Isberg S.R."/>
            <person name="Miles L.G."/>
            <person name="Chong A.Y."/>
            <person name="Gongora J."/>
            <person name="Dalzell P."/>
            <person name="Moran C."/>
            <person name="Bed'hom B."/>
            <person name="Abzhanov A."/>
            <person name="Burgess S.C."/>
            <person name="Cooksey A.M."/>
            <person name="Castoe T.A."/>
            <person name="Crawford N.G."/>
            <person name="Densmore L.D."/>
            <person name="Drew J.C."/>
            <person name="Edwards S.V."/>
            <person name="Faircloth B.C."/>
            <person name="Fujita M.K."/>
            <person name="Greenwold M.J."/>
            <person name="Hoffmann F.G."/>
            <person name="Howard J.M."/>
            <person name="Iguchi T."/>
            <person name="Janes D.E."/>
            <person name="Khan S.Y."/>
            <person name="Kohno S."/>
            <person name="de Koning A.J."/>
            <person name="Lance S.L."/>
            <person name="McCarthy F.M."/>
            <person name="McCormack J.E."/>
            <person name="Merchant M.E."/>
            <person name="Peterson D.G."/>
            <person name="Pollock D.D."/>
            <person name="Pourmand N."/>
            <person name="Raney B.J."/>
            <person name="Roessler K.A."/>
            <person name="Sanford J.R."/>
            <person name="Sawyer R.H."/>
            <person name="Schmidt C.J."/>
            <person name="Triplett E.W."/>
            <person name="Tuberville T.D."/>
            <person name="Venegas-Anaya M."/>
            <person name="Howard J.T."/>
            <person name="Jarvis E.D."/>
            <person name="Guillette L.J.Jr."/>
            <person name="Glenn T.C."/>
            <person name="Green R.E."/>
            <person name="Ray D.A."/>
        </authorList>
    </citation>
    <scope>NUCLEOTIDE SEQUENCE [LARGE SCALE GENOMIC DNA]</scope>
    <source>
        <strain evidence="1">KSC_2009_1</strain>
    </source>
</reference>
<protein>
    <submittedName>
        <fullName evidence="1">Tetratricopeptide repeat protein 22</fullName>
    </submittedName>
</protein>